<accession>A0A7J7CPN7</accession>
<evidence type="ECO:0000256" key="1">
    <source>
        <dbReference type="ARBA" id="ARBA00004141"/>
    </source>
</evidence>
<dbReference type="Proteomes" id="UP000593562">
    <property type="component" value="Unassembled WGS sequence"/>
</dbReference>
<feature type="compositionally biased region" description="Polar residues" evidence="5">
    <location>
        <begin position="216"/>
        <end position="226"/>
    </location>
</feature>
<dbReference type="InterPro" id="IPR006603">
    <property type="entry name" value="PQ-loop_rpt"/>
</dbReference>
<keyword evidence="3 6" id="KW-1133">Transmembrane helix</keyword>
<dbReference type="Gene3D" id="1.20.1280.290">
    <property type="match status" value="1"/>
</dbReference>
<dbReference type="PANTHER" id="PTHR16201:SF45">
    <property type="entry name" value="PQ-LOOP REPEAT FAMILY PROTEIN _ TRANSMEMBRANE FAMILY PROTEIN"/>
    <property type="match status" value="1"/>
</dbReference>
<evidence type="ECO:0000313" key="8">
    <source>
        <dbReference type="Proteomes" id="UP000593562"/>
    </source>
</evidence>
<evidence type="ECO:0000313" key="7">
    <source>
        <dbReference type="EMBL" id="KAF5736073.1"/>
    </source>
</evidence>
<dbReference type="EMBL" id="JAAARO010000014">
    <property type="protein sequence ID" value="KAF5736073.1"/>
    <property type="molecule type" value="Genomic_DNA"/>
</dbReference>
<keyword evidence="2 6" id="KW-0812">Transmembrane</keyword>
<dbReference type="FunCoup" id="A0A7J7CPN7">
    <property type="interactions" value="950"/>
</dbReference>
<dbReference type="PANTHER" id="PTHR16201">
    <property type="entry name" value="SEVEN TRANSMEMBRANE PROTEIN 1-RELATED"/>
    <property type="match status" value="1"/>
</dbReference>
<feature type="region of interest" description="Disordered" evidence="5">
    <location>
        <begin position="196"/>
        <end position="226"/>
    </location>
</feature>
<keyword evidence="4 6" id="KW-0472">Membrane</keyword>
<proteinExistence type="predicted"/>
<name>A0A7J7CPN7_TRIWF</name>
<evidence type="ECO:0000256" key="6">
    <source>
        <dbReference type="SAM" id="Phobius"/>
    </source>
</evidence>
<comment type="caution">
    <text evidence="7">The sequence shown here is derived from an EMBL/GenBank/DDBJ whole genome shotgun (WGS) entry which is preliminary data.</text>
</comment>
<dbReference type="SMART" id="SM00679">
    <property type="entry name" value="CTNS"/>
    <property type="match status" value="2"/>
</dbReference>
<evidence type="ECO:0000256" key="3">
    <source>
        <dbReference type="ARBA" id="ARBA00022989"/>
    </source>
</evidence>
<dbReference type="InParanoid" id="A0A7J7CPN7"/>
<dbReference type="Pfam" id="PF04193">
    <property type="entry name" value="PQ-loop"/>
    <property type="match status" value="1"/>
</dbReference>
<feature type="transmembrane region" description="Helical" evidence="6">
    <location>
        <begin position="306"/>
        <end position="323"/>
    </location>
</feature>
<dbReference type="AlphaFoldDB" id="A0A7J7CPN7"/>
<evidence type="ECO:0000256" key="5">
    <source>
        <dbReference type="SAM" id="MobiDB-lite"/>
    </source>
</evidence>
<feature type="region of interest" description="Disordered" evidence="5">
    <location>
        <begin position="133"/>
        <end position="167"/>
    </location>
</feature>
<keyword evidence="8" id="KW-1185">Reference proteome</keyword>
<dbReference type="GO" id="GO:0015174">
    <property type="term" value="F:basic amino acid transmembrane transporter activity"/>
    <property type="evidence" value="ECO:0007669"/>
    <property type="project" value="UniProtKB-ARBA"/>
</dbReference>
<evidence type="ECO:0000256" key="2">
    <source>
        <dbReference type="ARBA" id="ARBA00022692"/>
    </source>
</evidence>
<dbReference type="GO" id="GO:0098852">
    <property type="term" value="C:lytic vacuole membrane"/>
    <property type="evidence" value="ECO:0007669"/>
    <property type="project" value="UniProtKB-ARBA"/>
</dbReference>
<sequence length="336" mass="37396">MSEAYYCAREKKPCVGWVEKYFKDCLCNTKDKYSFGFGVMSLVCWGVAEIPQIITNFNTKSSHGVSLTFLLTWVAGDAFNLVGCLLEPATVSIWFLLKLHTLSLYTISTLVLALQGLYYDHVYRWCKRKRMDTVDQQDGDEKRPLRSKTADSGIPIPRGPPKPTPRREFYYTSARSLAGSGTPPFRTYLRVAKSGPPAMEVDSDSSSEDETTTTTPAPTNRTVSQARSIPRSVGYGTFFATSLNLPFQSKGLSEAYMGFTGRRLLLHEGAGGMEHSAFGQWLGWLMAAIYMGGRIPQILLNGLNPLMFIFALLANLSYVLRYFPKNGADFTDPSKA</sequence>
<protein>
    <submittedName>
        <fullName evidence="7">Vacuolar amino acid transporter YPQ1 isoform X1</fullName>
    </submittedName>
</protein>
<gene>
    <name evidence="7" type="ORF">HS088_TW14G00207</name>
</gene>
<comment type="subcellular location">
    <subcellularLocation>
        <location evidence="1">Membrane</location>
        <topology evidence="1">Multi-pass membrane protein</topology>
    </subcellularLocation>
</comment>
<reference evidence="7 8" key="1">
    <citation type="journal article" date="2020" name="Nat. Commun.">
        <title>Genome of Tripterygium wilfordii and identification of cytochrome P450 involved in triptolide biosynthesis.</title>
        <authorList>
            <person name="Tu L."/>
            <person name="Su P."/>
            <person name="Zhang Z."/>
            <person name="Gao L."/>
            <person name="Wang J."/>
            <person name="Hu T."/>
            <person name="Zhou J."/>
            <person name="Zhang Y."/>
            <person name="Zhao Y."/>
            <person name="Liu Y."/>
            <person name="Song Y."/>
            <person name="Tong Y."/>
            <person name="Lu Y."/>
            <person name="Yang J."/>
            <person name="Xu C."/>
            <person name="Jia M."/>
            <person name="Peters R.J."/>
            <person name="Huang L."/>
            <person name="Gao W."/>
        </authorList>
    </citation>
    <scope>NUCLEOTIDE SEQUENCE [LARGE SCALE GENOMIC DNA]</scope>
    <source>
        <strain evidence="8">cv. XIE 37</strain>
        <tissue evidence="7">Leaf</tissue>
    </source>
</reference>
<evidence type="ECO:0000256" key="4">
    <source>
        <dbReference type="ARBA" id="ARBA00023136"/>
    </source>
</evidence>
<dbReference type="FunFam" id="1.20.1280.290:FF:000009">
    <property type="entry name" value="PQ loop repeat family protein"/>
    <property type="match status" value="1"/>
</dbReference>
<organism evidence="7 8">
    <name type="scientific">Tripterygium wilfordii</name>
    <name type="common">Thunder God vine</name>
    <dbReference type="NCBI Taxonomy" id="458696"/>
    <lineage>
        <taxon>Eukaryota</taxon>
        <taxon>Viridiplantae</taxon>
        <taxon>Streptophyta</taxon>
        <taxon>Embryophyta</taxon>
        <taxon>Tracheophyta</taxon>
        <taxon>Spermatophyta</taxon>
        <taxon>Magnoliopsida</taxon>
        <taxon>eudicotyledons</taxon>
        <taxon>Gunneridae</taxon>
        <taxon>Pentapetalae</taxon>
        <taxon>rosids</taxon>
        <taxon>fabids</taxon>
        <taxon>Celastrales</taxon>
        <taxon>Celastraceae</taxon>
        <taxon>Tripterygium</taxon>
    </lineage>
</organism>
<feature type="transmembrane region" description="Helical" evidence="6">
    <location>
        <begin position="102"/>
        <end position="119"/>
    </location>
</feature>
<dbReference type="InterPro" id="IPR051415">
    <property type="entry name" value="LAAT-1"/>
</dbReference>
<feature type="compositionally biased region" description="Acidic residues" evidence="5">
    <location>
        <begin position="201"/>
        <end position="211"/>
    </location>
</feature>